<dbReference type="Pfam" id="PF04607">
    <property type="entry name" value="RelA_SpoT"/>
    <property type="match status" value="1"/>
</dbReference>
<dbReference type="PANTHER" id="PTHR41773:SF1">
    <property type="entry name" value="RELA_SPOT DOMAIN-CONTAINING PROTEIN"/>
    <property type="match status" value="1"/>
</dbReference>
<feature type="domain" description="RelA/SpoT" evidence="3">
    <location>
        <begin position="76"/>
        <end position="235"/>
    </location>
</feature>
<dbReference type="AlphaFoldDB" id="A0A9X5H609"/>
<evidence type="ECO:0000313" key="5">
    <source>
        <dbReference type="Proteomes" id="UP000474104"/>
    </source>
</evidence>
<dbReference type="Proteomes" id="UP000474104">
    <property type="component" value="Unassembled WGS sequence"/>
</dbReference>
<dbReference type="Gene3D" id="3.30.460.10">
    <property type="entry name" value="Beta Polymerase, domain 2"/>
    <property type="match status" value="1"/>
</dbReference>
<dbReference type="CDD" id="cd05399">
    <property type="entry name" value="NT_Rel-Spo_like"/>
    <property type="match status" value="1"/>
</dbReference>
<gene>
    <name evidence="4" type="ORF">FMM80_08055</name>
</gene>
<evidence type="ECO:0000256" key="2">
    <source>
        <dbReference type="SAM" id="MobiDB-lite"/>
    </source>
</evidence>
<comment type="pathway">
    <text evidence="1">Purine metabolism; ppGpp biosynthesis; ppGpp from GTP: step 1/2.</text>
</comment>
<feature type="region of interest" description="Disordered" evidence="2">
    <location>
        <begin position="281"/>
        <end position="307"/>
    </location>
</feature>
<comment type="caution">
    <text evidence="4">The sequence shown here is derived from an EMBL/GenBank/DDBJ whole genome shotgun (WGS) entry which is preliminary data.</text>
</comment>
<dbReference type="InterPro" id="IPR007685">
    <property type="entry name" value="RelA_SpoT"/>
</dbReference>
<dbReference type="SUPFAM" id="SSF81301">
    <property type="entry name" value="Nucleotidyltransferase"/>
    <property type="match status" value="1"/>
</dbReference>
<dbReference type="GO" id="GO:0015969">
    <property type="term" value="P:guanosine tetraphosphate metabolic process"/>
    <property type="evidence" value="ECO:0007669"/>
    <property type="project" value="InterPro"/>
</dbReference>
<protein>
    <submittedName>
        <fullName evidence="4">GTP pyrophosphokinase</fullName>
    </submittedName>
</protein>
<name>A0A9X5H609_9FIRM</name>
<dbReference type="RefSeq" id="WP_083909989.1">
    <property type="nucleotide sequence ID" value="NZ_VIRB01000051.1"/>
</dbReference>
<dbReference type="OrthoDB" id="9801824at2"/>
<dbReference type="SMART" id="SM00954">
    <property type="entry name" value="RelA_SpoT"/>
    <property type="match status" value="1"/>
</dbReference>
<sequence length="320" mass="37845">MITKESFLEKYNITEDLFLSAEISWNDLCDIYNDFLLNKFDKYEHIREEFLNEYLKDINKSKSDTAEKVKVHSYLSRVKDPEHLIAKIVRKKQDNYSKYRNLDKTNYEKFITDLIGIRCLVLFKADWTSFHNYIMSQFDNNVNYYIKDSILDFDDDEDHFYIAEKPKVHIRNGDARELYDSLLPPDCVIDGKVYRSVHYIIKYKGVYLEIQVRTLFEEGWGEIDHAVVYPYFQNDQILKEYTELLNRLSGLADEMSGFFYRLKKMEIEYLKSADADIKNPDKKGSISDSILPRSQGSHESLSITSKSDTPYDCLRSILDE</sequence>
<dbReference type="InterPro" id="IPR043519">
    <property type="entry name" value="NT_sf"/>
</dbReference>
<evidence type="ECO:0000313" key="4">
    <source>
        <dbReference type="EMBL" id="NDO68633.1"/>
    </source>
</evidence>
<dbReference type="PANTHER" id="PTHR41773">
    <property type="entry name" value="GTP PYROPHOSPHATASE-RELATED"/>
    <property type="match status" value="1"/>
</dbReference>
<organism evidence="4 5">
    <name type="scientific">Schaedlerella arabinosiphila</name>
    <dbReference type="NCBI Taxonomy" id="2044587"/>
    <lineage>
        <taxon>Bacteria</taxon>
        <taxon>Bacillati</taxon>
        <taxon>Bacillota</taxon>
        <taxon>Clostridia</taxon>
        <taxon>Lachnospirales</taxon>
        <taxon>Lachnospiraceae</taxon>
        <taxon>Schaedlerella</taxon>
    </lineage>
</organism>
<feature type="compositionally biased region" description="Polar residues" evidence="2">
    <location>
        <begin position="286"/>
        <end position="307"/>
    </location>
</feature>
<evidence type="ECO:0000256" key="1">
    <source>
        <dbReference type="ARBA" id="ARBA00004976"/>
    </source>
</evidence>
<evidence type="ECO:0000259" key="3">
    <source>
        <dbReference type="SMART" id="SM00954"/>
    </source>
</evidence>
<accession>A0A9X5H609</accession>
<reference evidence="4 5" key="1">
    <citation type="submission" date="2019-07" db="EMBL/GenBank/DDBJ databases">
        <title>Draft genome sequences of 15 bacterial species constituting the stable defined intestinal microbiota of the GM15 gnotobiotic mouse model.</title>
        <authorList>
            <person name="Elie C."/>
            <person name="Mathieu A."/>
            <person name="Saliou A."/>
            <person name="Darnaud M."/>
            <person name="Leulier F."/>
            <person name="Tamellini A."/>
        </authorList>
    </citation>
    <scope>NUCLEOTIDE SEQUENCE [LARGE SCALE GENOMIC DNA]</scope>
    <source>
        <strain evidence="5">ASF 502</strain>
    </source>
</reference>
<proteinExistence type="predicted"/>
<dbReference type="EMBL" id="VIRB01000051">
    <property type="protein sequence ID" value="NDO68633.1"/>
    <property type="molecule type" value="Genomic_DNA"/>
</dbReference>